<dbReference type="KEGG" id="xcb:XC_2619"/>
<dbReference type="SUPFAM" id="SSF56349">
    <property type="entry name" value="DNA breaking-rejoining enzymes"/>
    <property type="match status" value="1"/>
</dbReference>
<dbReference type="GO" id="GO:0003677">
    <property type="term" value="F:DNA binding"/>
    <property type="evidence" value="ECO:0007669"/>
    <property type="project" value="InterPro"/>
</dbReference>
<keyword evidence="1" id="KW-0233">DNA recombination</keyword>
<proteinExistence type="predicted"/>
<sequence length="331" mass="36790">MQPCCGAVATAMSPASTPVVGQLKTEAKRLTQPAQTSTPFSTLPSPPFRNSIMSITSTPTAEHLSSLLNQRLPGKVIFRTLRSTASTAFVMNAESHHQRPQRLAESDLAKIFASPAYDQWAANEPLLFWAPLLGLYMGVRASETVALSIDDIIERAGLMCIVLKNRAAPESESATASKYRTRQRHSTGSIPVPKVLLDAGFPDYVAAIKSKDRRELFRTSQRERTADTAAWLRSKFARYLRSHGIKKSGFSALRQTFGERLMDADISWADKRELARASERHFPAFTCFFYPSCRMSSLKKSLNKISCDGLTLPRFMGDQVLVRTHGAARYR</sequence>
<evidence type="ECO:0000313" key="3">
    <source>
        <dbReference type="Proteomes" id="UP000000420"/>
    </source>
</evidence>
<dbReference type="HOGENOM" id="CLU_839231_0_0_6"/>
<dbReference type="InterPro" id="IPR011010">
    <property type="entry name" value="DNA_brk_join_enz"/>
</dbReference>
<dbReference type="CDD" id="cd01184">
    <property type="entry name" value="INT_C_like_1"/>
    <property type="match status" value="1"/>
</dbReference>
<dbReference type="Gene3D" id="1.10.443.10">
    <property type="entry name" value="Intergrase catalytic core"/>
    <property type="match status" value="1"/>
</dbReference>
<dbReference type="InterPro" id="IPR013762">
    <property type="entry name" value="Integrase-like_cat_sf"/>
</dbReference>
<reference evidence="2 3" key="1">
    <citation type="journal article" date="2005" name="Genome Res.">
        <title>Comparative and functional genomic analyses of the pathogenicity of phytopathogen Xanthomonas campestris pv. campestris.</title>
        <authorList>
            <person name="Qian W."/>
            <person name="Jia Y."/>
            <person name="Ren S.X."/>
            <person name="He Y.Q."/>
            <person name="Feng J.X."/>
            <person name="Lu L.F."/>
            <person name="Sun Q."/>
            <person name="Ying G."/>
            <person name="Tang D.J."/>
            <person name="Tang H."/>
            <person name="Wu W."/>
            <person name="Hao P."/>
            <person name="Wang L."/>
            <person name="Jiang B.L."/>
            <person name="Zeng S."/>
            <person name="Gu W.Y."/>
            <person name="Lu G."/>
            <person name="Rong L."/>
            <person name="Tian Y."/>
            <person name="Yao Z."/>
            <person name="Fu G."/>
            <person name="Chen B."/>
            <person name="Fang R."/>
            <person name="Qiang B."/>
            <person name="Chen Z."/>
            <person name="Zhao G.P."/>
            <person name="Tang J.L."/>
            <person name="He C."/>
        </authorList>
    </citation>
    <scope>NUCLEOTIDE SEQUENCE [LARGE SCALE GENOMIC DNA]</scope>
    <source>
        <strain evidence="2 3">8004</strain>
    </source>
</reference>
<protein>
    <submittedName>
        <fullName evidence="2">Phage-related integrase</fullName>
    </submittedName>
</protein>
<dbReference type="Proteomes" id="UP000000420">
    <property type="component" value="Chromosome"/>
</dbReference>
<gene>
    <name evidence="2" type="ordered locus">XC_2619</name>
</gene>
<evidence type="ECO:0000313" key="2">
    <source>
        <dbReference type="EMBL" id="AAY49668.1"/>
    </source>
</evidence>
<dbReference type="AlphaFoldDB" id="A0A0H2XAB8"/>
<name>A0A0H2XAB8_XANC8</name>
<evidence type="ECO:0000256" key="1">
    <source>
        <dbReference type="ARBA" id="ARBA00023172"/>
    </source>
</evidence>
<dbReference type="GO" id="GO:0015074">
    <property type="term" value="P:DNA integration"/>
    <property type="evidence" value="ECO:0007669"/>
    <property type="project" value="InterPro"/>
</dbReference>
<dbReference type="GO" id="GO:0006310">
    <property type="term" value="P:DNA recombination"/>
    <property type="evidence" value="ECO:0007669"/>
    <property type="project" value="UniProtKB-KW"/>
</dbReference>
<dbReference type="EMBL" id="CP000050">
    <property type="protein sequence ID" value="AAY49668.1"/>
    <property type="molecule type" value="Genomic_DNA"/>
</dbReference>
<organism evidence="2 3">
    <name type="scientific">Xanthomonas campestris pv. campestris (strain 8004)</name>
    <dbReference type="NCBI Taxonomy" id="314565"/>
    <lineage>
        <taxon>Bacteria</taxon>
        <taxon>Pseudomonadati</taxon>
        <taxon>Pseudomonadota</taxon>
        <taxon>Gammaproteobacteria</taxon>
        <taxon>Lysobacterales</taxon>
        <taxon>Lysobacteraceae</taxon>
        <taxon>Xanthomonas</taxon>
    </lineage>
</organism>
<accession>A0A0H2XAB8</accession>